<evidence type="ECO:0000313" key="2">
    <source>
        <dbReference type="EMBL" id="MFD4825835.1"/>
    </source>
</evidence>
<comment type="caution">
    <text evidence="2">The sequence shown here is derived from an EMBL/GenBank/DDBJ whole genome shotgun (WGS) entry which is preliminary data.</text>
</comment>
<name>A0ABW6F929_9ACTN</name>
<dbReference type="EMBL" id="JBHXKZ010000023">
    <property type="protein sequence ID" value="MFD4825835.1"/>
    <property type="molecule type" value="Genomic_DNA"/>
</dbReference>
<dbReference type="Proteomes" id="UP001598352">
    <property type="component" value="Unassembled WGS sequence"/>
</dbReference>
<feature type="region of interest" description="Disordered" evidence="1">
    <location>
        <begin position="22"/>
        <end position="41"/>
    </location>
</feature>
<protein>
    <submittedName>
        <fullName evidence="2">Uncharacterized protein</fullName>
    </submittedName>
</protein>
<accession>A0ABW6F929</accession>
<gene>
    <name evidence="2" type="ORF">ACFWOQ_25020</name>
</gene>
<keyword evidence="3" id="KW-1185">Reference proteome</keyword>
<organism evidence="2 3">
    <name type="scientific">Streptomyces rubiginosohelvolus</name>
    <dbReference type="NCBI Taxonomy" id="67362"/>
    <lineage>
        <taxon>Bacteria</taxon>
        <taxon>Bacillati</taxon>
        <taxon>Actinomycetota</taxon>
        <taxon>Actinomycetes</taxon>
        <taxon>Kitasatosporales</taxon>
        <taxon>Streptomycetaceae</taxon>
        <taxon>Streptomyces</taxon>
    </lineage>
</organism>
<evidence type="ECO:0000313" key="3">
    <source>
        <dbReference type="Proteomes" id="UP001598352"/>
    </source>
</evidence>
<evidence type="ECO:0000256" key="1">
    <source>
        <dbReference type="SAM" id="MobiDB-lite"/>
    </source>
</evidence>
<sequence length="41" mass="4331">MSTAGSARLHAIDALTGTAREFGTIPQRNQATDLAPPLDQH</sequence>
<dbReference type="RefSeq" id="WP_382776020.1">
    <property type="nucleotide sequence ID" value="NZ_JBHXED010000017.1"/>
</dbReference>
<proteinExistence type="predicted"/>
<reference evidence="2 3" key="1">
    <citation type="submission" date="2024-09" db="EMBL/GenBank/DDBJ databases">
        <title>The Natural Products Discovery Center: Release of the First 8490 Sequenced Strains for Exploring Actinobacteria Biosynthetic Diversity.</title>
        <authorList>
            <person name="Kalkreuter E."/>
            <person name="Kautsar S.A."/>
            <person name="Yang D."/>
            <person name="Bader C.D."/>
            <person name="Teijaro C.N."/>
            <person name="Fluegel L."/>
            <person name="Davis C.M."/>
            <person name="Simpson J.R."/>
            <person name="Lauterbach L."/>
            <person name="Steele A.D."/>
            <person name="Gui C."/>
            <person name="Meng S."/>
            <person name="Li G."/>
            <person name="Viehrig K."/>
            <person name="Ye F."/>
            <person name="Su P."/>
            <person name="Kiefer A.F."/>
            <person name="Nichols A."/>
            <person name="Cepeda A.J."/>
            <person name="Yan W."/>
            <person name="Fan B."/>
            <person name="Jiang Y."/>
            <person name="Adhikari A."/>
            <person name="Zheng C.-J."/>
            <person name="Schuster L."/>
            <person name="Cowan T.M."/>
            <person name="Smanski M.J."/>
            <person name="Chevrette M.G."/>
            <person name="De Carvalho L.P.S."/>
            <person name="Shen B."/>
        </authorList>
    </citation>
    <scope>NUCLEOTIDE SEQUENCE [LARGE SCALE GENOMIC DNA]</scope>
    <source>
        <strain evidence="2 3">NPDC058428</strain>
    </source>
</reference>